<dbReference type="InterPro" id="IPR003664">
    <property type="entry name" value="FA_synthesis"/>
</dbReference>
<evidence type="ECO:0000313" key="12">
    <source>
        <dbReference type="Proteomes" id="UP000183046"/>
    </source>
</evidence>
<organism evidence="11 12">
    <name type="scientific">Pseudomonas oryzihabitans</name>
    <dbReference type="NCBI Taxonomy" id="47885"/>
    <lineage>
        <taxon>Bacteria</taxon>
        <taxon>Pseudomonadati</taxon>
        <taxon>Pseudomonadota</taxon>
        <taxon>Gammaproteobacteria</taxon>
        <taxon>Pseudomonadales</taxon>
        <taxon>Pseudomonadaceae</taxon>
        <taxon>Pseudomonas</taxon>
    </lineage>
</organism>
<dbReference type="STRING" id="237610.BJP27_07500"/>
<dbReference type="HAMAP" id="MF_00019">
    <property type="entry name" value="PlsX"/>
    <property type="match status" value="1"/>
</dbReference>
<dbReference type="EMBL" id="FMWB01000011">
    <property type="protein sequence ID" value="SCZ46701.1"/>
    <property type="molecule type" value="Genomic_DNA"/>
</dbReference>
<comment type="caution">
    <text evidence="11">The sequence shown here is derived from an EMBL/GenBank/DDBJ whole genome shotgun (WGS) entry which is preliminary data.</text>
</comment>
<evidence type="ECO:0000256" key="8">
    <source>
        <dbReference type="ARBA" id="ARBA00024069"/>
    </source>
</evidence>
<dbReference type="GO" id="GO:0043811">
    <property type="term" value="F:phosphate:acyl-[acyl carrier protein] acyltransferase activity"/>
    <property type="evidence" value="ECO:0007669"/>
    <property type="project" value="UniProtKB-UniRule"/>
</dbReference>
<keyword evidence="5 10" id="KW-0443">Lipid metabolism</keyword>
<dbReference type="Pfam" id="PF02504">
    <property type="entry name" value="FA_synthesis"/>
    <property type="match status" value="1"/>
</dbReference>
<dbReference type="OrthoDB" id="9806408at2"/>
<dbReference type="SUPFAM" id="SSF53659">
    <property type="entry name" value="Isocitrate/Isopropylmalate dehydrogenase-like"/>
    <property type="match status" value="1"/>
</dbReference>
<dbReference type="eggNOG" id="COG0416">
    <property type="taxonomic scope" value="Bacteria"/>
</dbReference>
<accession>A0A1G5PC95</accession>
<comment type="function">
    <text evidence="10">Catalyzes the reversible formation of acyl-phosphate (acyl-PO(4)) from acyl-[acyl-carrier-protein] (acyl-ACP). This enzyme utilizes acyl-ACP as fatty acyl donor, but not acyl-CoA.</text>
</comment>
<name>A0A1G5PC95_9PSED</name>
<gene>
    <name evidence="10" type="primary">plsX</name>
    <name evidence="11" type="ORF">SAMN05216279_11160</name>
</gene>
<comment type="subcellular location">
    <subcellularLocation>
        <location evidence="10">Cytoplasm</location>
    </subcellularLocation>
    <text evidence="10">Associated with the membrane possibly through PlsY.</text>
</comment>
<dbReference type="AlphaFoldDB" id="A0A1G5PC95"/>
<keyword evidence="2 10" id="KW-0963">Cytoplasm</keyword>
<dbReference type="InterPro" id="IPR012281">
    <property type="entry name" value="Phospholipid_synth_PlsX-like"/>
</dbReference>
<dbReference type="GO" id="GO:0006633">
    <property type="term" value="P:fatty acid biosynthetic process"/>
    <property type="evidence" value="ECO:0007669"/>
    <property type="project" value="UniProtKB-UniRule"/>
</dbReference>
<dbReference type="PANTHER" id="PTHR30100:SF1">
    <property type="entry name" value="PHOSPHATE ACYLTRANSFERASE"/>
    <property type="match status" value="1"/>
</dbReference>
<keyword evidence="11" id="KW-0012">Acyltransferase</keyword>
<keyword evidence="4 10" id="KW-0808">Transferase</keyword>
<dbReference type="UniPathway" id="UPA00085"/>
<keyword evidence="7 10" id="KW-1208">Phospholipid metabolism</keyword>
<sequence length="320" mass="34283">MGGDFGPRCIVPASFDALERFPALHLLLCGQRDALSAWSPPASLANRLQFDYVDALVGPDERPAAVVRSRTRTSMHAALDAVRQGRAQGCLSAGNTGAWMALARQLLGTLPDIDRPAMMSALPGRGEHQTLLLDLGANLDSSAEQLVQFAYLGAGAAQARGLVRPRVALLNVGREPGKGTPVIQEAARRLAQSQAFDFIGFVEGSDLYAAVADVVVCDGFTGNAVLKSGEALLRLLVERSGTASWLERQLLQPWLARRFRHWDPELRNGASFLGLNAVVVKSHGAAGEVGLVQAIERALRDVETDLPERIRLNLAALKAV</sequence>
<evidence type="ECO:0000256" key="5">
    <source>
        <dbReference type="ARBA" id="ARBA00023098"/>
    </source>
</evidence>
<dbReference type="PIRSF" id="PIRSF002465">
    <property type="entry name" value="Phsphlp_syn_PlsX"/>
    <property type="match status" value="1"/>
</dbReference>
<evidence type="ECO:0000256" key="7">
    <source>
        <dbReference type="ARBA" id="ARBA00023264"/>
    </source>
</evidence>
<comment type="subunit">
    <text evidence="9 10">Homodimer. Probably interacts with PlsY.</text>
</comment>
<keyword evidence="6 10" id="KW-0594">Phospholipid biosynthesis</keyword>
<comment type="similarity">
    <text evidence="10">Belongs to the PlsX family.</text>
</comment>
<dbReference type="EC" id="2.3.1.274" evidence="8 10"/>
<dbReference type="PANTHER" id="PTHR30100">
    <property type="entry name" value="FATTY ACID/PHOSPHOLIPID SYNTHESIS PROTEIN PLSX"/>
    <property type="match status" value="1"/>
</dbReference>
<dbReference type="GO" id="GO:0005737">
    <property type="term" value="C:cytoplasm"/>
    <property type="evidence" value="ECO:0007669"/>
    <property type="project" value="UniProtKB-SubCell"/>
</dbReference>
<comment type="catalytic activity">
    <reaction evidence="1 10">
        <text>a fatty acyl-[ACP] + phosphate = an acyl phosphate + holo-[ACP]</text>
        <dbReference type="Rhea" id="RHEA:42292"/>
        <dbReference type="Rhea" id="RHEA-COMP:9685"/>
        <dbReference type="Rhea" id="RHEA-COMP:14125"/>
        <dbReference type="ChEBI" id="CHEBI:43474"/>
        <dbReference type="ChEBI" id="CHEBI:59918"/>
        <dbReference type="ChEBI" id="CHEBI:64479"/>
        <dbReference type="ChEBI" id="CHEBI:138651"/>
        <dbReference type="EC" id="2.3.1.274"/>
    </reaction>
</comment>
<evidence type="ECO:0000256" key="9">
    <source>
        <dbReference type="ARBA" id="ARBA00046608"/>
    </source>
</evidence>
<evidence type="ECO:0000256" key="4">
    <source>
        <dbReference type="ARBA" id="ARBA00022679"/>
    </source>
</evidence>
<dbReference type="Gene3D" id="3.40.718.10">
    <property type="entry name" value="Isopropylmalate Dehydrogenase"/>
    <property type="match status" value="1"/>
</dbReference>
<evidence type="ECO:0000313" key="11">
    <source>
        <dbReference type="EMBL" id="SCZ46701.1"/>
    </source>
</evidence>
<protein>
    <recommendedName>
        <fullName evidence="8 10">Phosphate acyltransferase</fullName>
        <ecNumber evidence="8 10">2.3.1.274</ecNumber>
    </recommendedName>
    <alternativeName>
        <fullName evidence="10">Acyl-ACP phosphotransacylase</fullName>
    </alternativeName>
    <alternativeName>
        <fullName evidence="10">Acyl-[acyl-carrier-protein]--phosphate acyltransferase</fullName>
    </alternativeName>
    <alternativeName>
        <fullName evidence="10">Phosphate-acyl-ACP acyltransferase</fullName>
    </alternativeName>
</protein>
<reference evidence="12" key="1">
    <citation type="submission" date="2016-10" db="EMBL/GenBank/DDBJ databases">
        <authorList>
            <person name="de Groot N.N."/>
        </authorList>
    </citation>
    <scope>NUCLEOTIDE SEQUENCE [LARGE SCALE GENOMIC DNA]</scope>
    <source>
        <strain evidence="12">DSM 15758</strain>
    </source>
</reference>
<evidence type="ECO:0000256" key="6">
    <source>
        <dbReference type="ARBA" id="ARBA00023209"/>
    </source>
</evidence>
<dbReference type="Proteomes" id="UP000183046">
    <property type="component" value="Unassembled WGS sequence"/>
</dbReference>
<evidence type="ECO:0000256" key="3">
    <source>
        <dbReference type="ARBA" id="ARBA00022516"/>
    </source>
</evidence>
<evidence type="ECO:0000256" key="2">
    <source>
        <dbReference type="ARBA" id="ARBA00022490"/>
    </source>
</evidence>
<evidence type="ECO:0000256" key="10">
    <source>
        <dbReference type="HAMAP-Rule" id="MF_00019"/>
    </source>
</evidence>
<dbReference type="GO" id="GO:0008654">
    <property type="term" value="P:phospholipid biosynthetic process"/>
    <property type="evidence" value="ECO:0007669"/>
    <property type="project" value="UniProtKB-KW"/>
</dbReference>
<proteinExistence type="inferred from homology"/>
<keyword evidence="3 10" id="KW-0444">Lipid biosynthesis</keyword>
<comment type="pathway">
    <text evidence="10">Lipid metabolism; phospholipid metabolism.</text>
</comment>
<dbReference type="NCBIfam" id="TIGR00182">
    <property type="entry name" value="plsX"/>
    <property type="match status" value="1"/>
</dbReference>
<evidence type="ECO:0000256" key="1">
    <source>
        <dbReference type="ARBA" id="ARBA00001232"/>
    </source>
</evidence>